<keyword evidence="1" id="KW-1133">Transmembrane helix</keyword>
<sequence>MEDLLAPARVTRRSTGLQVIQVIQIVIITKTSSGVPFIFLHVPFYVCILAPLVNITIGLFNTYLPYLFAWCPVLNPLIVFYFVADIRNYLIQKLKLICCFNKSPVRILEMTANNRK</sequence>
<reference evidence="3" key="2">
    <citation type="submission" date="2017-02" db="UniProtKB">
        <authorList>
            <consortium name="WormBaseParasite"/>
        </authorList>
    </citation>
    <scope>IDENTIFICATION</scope>
</reference>
<protein>
    <submittedName>
        <fullName evidence="3">G_PROTEIN_RECEP_F1_2 domain-containing protein</fullName>
    </submittedName>
</protein>
<dbReference type="Pfam" id="PF10326">
    <property type="entry name" value="7TM_GPCR_Str"/>
    <property type="match status" value="1"/>
</dbReference>
<proteinExistence type="predicted"/>
<evidence type="ECO:0000313" key="3">
    <source>
        <dbReference type="WBParaSite" id="ACAC_0001219501-mRNA-1"/>
    </source>
</evidence>
<keyword evidence="1" id="KW-0472">Membrane</keyword>
<keyword evidence="2" id="KW-1185">Reference proteome</keyword>
<feature type="transmembrane region" description="Helical" evidence="1">
    <location>
        <begin position="37"/>
        <end position="57"/>
    </location>
</feature>
<name>A0A0K0DKX6_ANGCA</name>
<organism evidence="2 3">
    <name type="scientific">Angiostrongylus cantonensis</name>
    <name type="common">Rat lungworm</name>
    <dbReference type="NCBI Taxonomy" id="6313"/>
    <lineage>
        <taxon>Eukaryota</taxon>
        <taxon>Metazoa</taxon>
        <taxon>Ecdysozoa</taxon>
        <taxon>Nematoda</taxon>
        <taxon>Chromadorea</taxon>
        <taxon>Rhabditida</taxon>
        <taxon>Rhabditina</taxon>
        <taxon>Rhabditomorpha</taxon>
        <taxon>Strongyloidea</taxon>
        <taxon>Metastrongylidae</taxon>
        <taxon>Angiostrongylus</taxon>
    </lineage>
</organism>
<dbReference type="PANTHER" id="PTHR47758">
    <property type="entry name" value="SERPENTINE RECEPTOR, CLASS M-RELATED"/>
    <property type="match status" value="1"/>
</dbReference>
<feature type="transmembrane region" description="Helical" evidence="1">
    <location>
        <begin position="63"/>
        <end position="84"/>
    </location>
</feature>
<reference evidence="2" key="1">
    <citation type="submission" date="2012-09" db="EMBL/GenBank/DDBJ databases">
        <authorList>
            <person name="Martin A.A."/>
        </authorList>
    </citation>
    <scope>NUCLEOTIDE SEQUENCE</scope>
</reference>
<dbReference type="WBParaSite" id="ACAC_0001219501-mRNA-1">
    <property type="protein sequence ID" value="ACAC_0001219501-mRNA-1"/>
    <property type="gene ID" value="ACAC_0001219501"/>
</dbReference>
<dbReference type="AlphaFoldDB" id="A0A0K0DKX6"/>
<dbReference type="SUPFAM" id="SSF81321">
    <property type="entry name" value="Family A G protein-coupled receptor-like"/>
    <property type="match status" value="1"/>
</dbReference>
<evidence type="ECO:0000313" key="2">
    <source>
        <dbReference type="Proteomes" id="UP000035642"/>
    </source>
</evidence>
<evidence type="ECO:0000256" key="1">
    <source>
        <dbReference type="SAM" id="Phobius"/>
    </source>
</evidence>
<accession>A0A0K0DKX6</accession>
<dbReference type="PANTHER" id="PTHR47758:SF4">
    <property type="entry name" value="SERPENTINE RECEPTOR, CLASS M"/>
    <property type="match status" value="1"/>
</dbReference>
<keyword evidence="1" id="KW-0812">Transmembrane</keyword>
<dbReference type="Proteomes" id="UP000035642">
    <property type="component" value="Unassembled WGS sequence"/>
</dbReference>
<dbReference type="InterPro" id="IPR019428">
    <property type="entry name" value="7TM_GPCR_serpentine_rcpt_Str"/>
</dbReference>